<reference evidence="1" key="1">
    <citation type="submission" date="2023-09" db="UniProtKB">
        <authorList>
            <consortium name="Ensembl"/>
        </authorList>
    </citation>
    <scope>IDENTIFICATION</scope>
</reference>
<dbReference type="InterPro" id="IPR042888">
    <property type="entry name" value="GPSM3"/>
</dbReference>
<dbReference type="AlphaFoldDB" id="A0A3B4G2I3"/>
<accession>A0A3B4G2I3</accession>
<dbReference type="InterPro" id="IPR003109">
    <property type="entry name" value="GoLoco_motif"/>
</dbReference>
<name>A0A3B4G2I3_9CICH</name>
<dbReference type="STRING" id="303518.ENSPNYP00000017085"/>
<dbReference type="Gene3D" id="1.25.40.10">
    <property type="entry name" value="Tetratricopeptide repeat domain"/>
    <property type="match status" value="1"/>
</dbReference>
<dbReference type="GeneTree" id="ENSGT00940000166061"/>
<dbReference type="InterPro" id="IPR011990">
    <property type="entry name" value="TPR-like_helical_dom_sf"/>
</dbReference>
<proteinExistence type="predicted"/>
<dbReference type="PANTHER" id="PTHR47617">
    <property type="entry name" value="G-PROTEIN SIGNALING MODULATOR 3"/>
    <property type="match status" value="1"/>
</dbReference>
<dbReference type="PROSITE" id="PS50877">
    <property type="entry name" value="GOLOCO"/>
    <property type="match status" value="3"/>
</dbReference>
<dbReference type="Pfam" id="PF02188">
    <property type="entry name" value="GoLoco"/>
    <property type="match status" value="2"/>
</dbReference>
<evidence type="ECO:0000313" key="1">
    <source>
        <dbReference type="Ensembl" id="ENSPNYP00000017085.1"/>
    </source>
</evidence>
<dbReference type="GO" id="GO:0030695">
    <property type="term" value="F:GTPase regulator activity"/>
    <property type="evidence" value="ECO:0007669"/>
    <property type="project" value="InterPro"/>
</dbReference>
<dbReference type="PANTHER" id="PTHR47617:SF1">
    <property type="entry name" value="G-PROTEIN-SIGNALING MODULATOR 3"/>
    <property type="match status" value="1"/>
</dbReference>
<dbReference type="GO" id="GO:0050727">
    <property type="term" value="P:regulation of inflammatory response"/>
    <property type="evidence" value="ECO:0007669"/>
    <property type="project" value="InterPro"/>
</dbReference>
<dbReference type="SMART" id="SM00390">
    <property type="entry name" value="GoLoco"/>
    <property type="match status" value="3"/>
</dbReference>
<protein>
    <submittedName>
        <fullName evidence="1">Uncharacterized LOC102193305</fullName>
    </submittedName>
</protein>
<organism evidence="1">
    <name type="scientific">Pundamilia nyererei</name>
    <dbReference type="NCBI Taxonomy" id="303518"/>
    <lineage>
        <taxon>Eukaryota</taxon>
        <taxon>Metazoa</taxon>
        <taxon>Chordata</taxon>
        <taxon>Craniata</taxon>
        <taxon>Vertebrata</taxon>
        <taxon>Euteleostomi</taxon>
        <taxon>Actinopterygii</taxon>
        <taxon>Neopterygii</taxon>
        <taxon>Teleostei</taxon>
        <taxon>Neoteleostei</taxon>
        <taxon>Acanthomorphata</taxon>
        <taxon>Ovalentaria</taxon>
        <taxon>Cichlomorphae</taxon>
        <taxon>Cichliformes</taxon>
        <taxon>Cichlidae</taxon>
        <taxon>African cichlids</taxon>
        <taxon>Pseudocrenilabrinae</taxon>
        <taxon>Haplochromini</taxon>
        <taxon>Pundamilia</taxon>
    </lineage>
</organism>
<dbReference type="Ensembl" id="ENSPNYT00000017509.1">
    <property type="protein sequence ID" value="ENSPNYP00000017085.1"/>
    <property type="gene ID" value="ENSPNYG00000012935.1"/>
</dbReference>
<sequence length="183" mass="20686">MAEEELLEPLVIIEDGDLVESITEIRAPSGADVTVQSCSEEFAIKKEEEHTEEENSQQEIAGEINLEDSFLSHFFTVVFSSMTSLQKEEFFDLVATAQGRRLEDQRAHIRQLSLSVKKPAPVPAPKDDLYDMILTTQAQGRLEDQRSRAPGPMDDEDFFSLLLRVQGGRMDEQRTELPCLLQT</sequence>